<evidence type="ECO:0000256" key="6">
    <source>
        <dbReference type="SAM" id="Phobius"/>
    </source>
</evidence>
<evidence type="ECO:0000313" key="7">
    <source>
        <dbReference type="EMBL" id="OEU16015.1"/>
    </source>
</evidence>
<evidence type="ECO:0000256" key="4">
    <source>
        <dbReference type="ARBA" id="ARBA00022989"/>
    </source>
</evidence>
<dbReference type="EMBL" id="KV784359">
    <property type="protein sequence ID" value="OEU16015.1"/>
    <property type="molecule type" value="Genomic_DNA"/>
</dbReference>
<dbReference type="SUPFAM" id="SSF103481">
    <property type="entry name" value="Multidrug resistance efflux transporter EmrE"/>
    <property type="match status" value="1"/>
</dbReference>
<dbReference type="InterPro" id="IPR037185">
    <property type="entry name" value="EmrE-like"/>
</dbReference>
<accession>A0A1E7FD82</accession>
<keyword evidence="8" id="KW-1185">Reference proteome</keyword>
<keyword evidence="5 6" id="KW-0472">Membrane</keyword>
<feature type="transmembrane region" description="Helical" evidence="6">
    <location>
        <begin position="133"/>
        <end position="152"/>
    </location>
</feature>
<evidence type="ECO:0000256" key="1">
    <source>
        <dbReference type="ARBA" id="ARBA00004141"/>
    </source>
</evidence>
<reference evidence="7 8" key="1">
    <citation type="submission" date="2016-09" db="EMBL/GenBank/DDBJ databases">
        <title>Extensive genetic diversity and differential bi-allelic expression allows diatom success in the polar Southern Ocean.</title>
        <authorList>
            <consortium name="DOE Joint Genome Institute"/>
            <person name="Mock T."/>
            <person name="Otillar R.P."/>
            <person name="Strauss J."/>
            <person name="Dupont C."/>
            <person name="Frickenhaus S."/>
            <person name="Maumus F."/>
            <person name="Mcmullan M."/>
            <person name="Sanges R."/>
            <person name="Schmutz J."/>
            <person name="Toseland A."/>
            <person name="Valas R."/>
            <person name="Veluchamy A."/>
            <person name="Ward B.J."/>
            <person name="Allen A."/>
            <person name="Barry K."/>
            <person name="Falciatore A."/>
            <person name="Ferrante M."/>
            <person name="Fortunato A.E."/>
            <person name="Gloeckner G."/>
            <person name="Gruber A."/>
            <person name="Hipkin R."/>
            <person name="Janech M."/>
            <person name="Kroth P."/>
            <person name="Leese F."/>
            <person name="Lindquist E."/>
            <person name="Lyon B.R."/>
            <person name="Martin J."/>
            <person name="Mayer C."/>
            <person name="Parker M."/>
            <person name="Quesneville H."/>
            <person name="Raymond J."/>
            <person name="Uhlig C."/>
            <person name="Valentin K.U."/>
            <person name="Worden A.Z."/>
            <person name="Armbrust E.V."/>
            <person name="Bowler C."/>
            <person name="Green B."/>
            <person name="Moulton V."/>
            <person name="Van Oosterhout C."/>
            <person name="Grigoriev I."/>
        </authorList>
    </citation>
    <scope>NUCLEOTIDE SEQUENCE [LARGE SCALE GENOMIC DNA]</scope>
    <source>
        <strain evidence="7 8">CCMP1102</strain>
    </source>
</reference>
<dbReference type="GO" id="GO:0005460">
    <property type="term" value="F:UDP-glucose transmembrane transporter activity"/>
    <property type="evidence" value="ECO:0007669"/>
    <property type="project" value="TreeGrafter"/>
</dbReference>
<dbReference type="GO" id="GO:0000139">
    <property type="term" value="C:Golgi membrane"/>
    <property type="evidence" value="ECO:0007669"/>
    <property type="project" value="TreeGrafter"/>
</dbReference>
<keyword evidence="3 6" id="KW-0812">Transmembrane</keyword>
<dbReference type="Proteomes" id="UP000095751">
    <property type="component" value="Unassembled WGS sequence"/>
</dbReference>
<name>A0A1E7FD82_9STRA</name>
<feature type="transmembrane region" description="Helical" evidence="6">
    <location>
        <begin position="276"/>
        <end position="301"/>
    </location>
</feature>
<dbReference type="Pfam" id="PF08449">
    <property type="entry name" value="UAA"/>
    <property type="match status" value="1"/>
</dbReference>
<dbReference type="InterPro" id="IPR013657">
    <property type="entry name" value="SCL35B1-4/HUT1"/>
</dbReference>
<dbReference type="FunCoup" id="A0A1E7FD82">
    <property type="interactions" value="417"/>
</dbReference>
<comment type="subcellular location">
    <subcellularLocation>
        <location evidence="1">Membrane</location>
        <topology evidence="1">Multi-pass membrane protein</topology>
    </subcellularLocation>
</comment>
<keyword evidence="2" id="KW-0813">Transport</keyword>
<evidence type="ECO:0000256" key="2">
    <source>
        <dbReference type="ARBA" id="ARBA00022448"/>
    </source>
</evidence>
<gene>
    <name evidence="7" type="ORF">FRACYDRAFT_261810</name>
</gene>
<feature type="transmembrane region" description="Helical" evidence="6">
    <location>
        <begin position="56"/>
        <end position="77"/>
    </location>
</feature>
<feature type="transmembrane region" description="Helical" evidence="6">
    <location>
        <begin position="202"/>
        <end position="226"/>
    </location>
</feature>
<dbReference type="OrthoDB" id="1601at2759"/>
<dbReference type="GO" id="GO:0005459">
    <property type="term" value="F:UDP-galactose transmembrane transporter activity"/>
    <property type="evidence" value="ECO:0007669"/>
    <property type="project" value="TreeGrafter"/>
</dbReference>
<keyword evidence="4 6" id="KW-1133">Transmembrane helix</keyword>
<protein>
    <submittedName>
        <fullName evidence="7">Solute carrier family 35 protein</fullName>
    </submittedName>
</protein>
<dbReference type="KEGG" id="fcy:FRACYDRAFT_261810"/>
<organism evidence="7 8">
    <name type="scientific">Fragilariopsis cylindrus CCMP1102</name>
    <dbReference type="NCBI Taxonomy" id="635003"/>
    <lineage>
        <taxon>Eukaryota</taxon>
        <taxon>Sar</taxon>
        <taxon>Stramenopiles</taxon>
        <taxon>Ochrophyta</taxon>
        <taxon>Bacillariophyta</taxon>
        <taxon>Bacillariophyceae</taxon>
        <taxon>Bacillariophycidae</taxon>
        <taxon>Bacillariales</taxon>
        <taxon>Bacillariaceae</taxon>
        <taxon>Fragilariopsis</taxon>
    </lineage>
</organism>
<evidence type="ECO:0000256" key="5">
    <source>
        <dbReference type="ARBA" id="ARBA00023136"/>
    </source>
</evidence>
<evidence type="ECO:0000256" key="3">
    <source>
        <dbReference type="ARBA" id="ARBA00022692"/>
    </source>
</evidence>
<feature type="transmembrane region" description="Helical" evidence="6">
    <location>
        <begin position="246"/>
        <end position="264"/>
    </location>
</feature>
<dbReference type="AlphaFoldDB" id="A0A1E7FD82"/>
<dbReference type="GO" id="GO:0005789">
    <property type="term" value="C:endoplasmic reticulum membrane"/>
    <property type="evidence" value="ECO:0007669"/>
    <property type="project" value="TreeGrafter"/>
</dbReference>
<sequence>MCNENSANNNREGSSSYVGKHKNALKLIICASGICFSYWIYGFLQEKLITKSRLGATFILAIQTVVNCFVASIWQRIERRTKTTKTMTITTSKTTKTTTTSNYSLMRLNHPLLLLTSACYVFAMIGSNECLRFVSYPVAVLAKSCKLIPMMVMGSLIERRQYSTQQWISAICISTGIALFNHSRMPQKQQDEQQQTSDDNQYWKGMILLFISLCMDGFLGACQGILKRPGKDQRPPTAVETMLYVNLYSLIFLIPMAVTSGQWVEGIRLLKDNEQLRLSLALLNGVASIGQVFIFLTITWYSSIVTTTITTTRKFFTILFSVLHFGHPFSFGQWTSVAMVFGGLYLSIISGNKTTTTRTTTSAKSKTVSENKKVN</sequence>
<dbReference type="InParanoid" id="A0A1E7FD82"/>
<feature type="transmembrane region" description="Helical" evidence="6">
    <location>
        <begin position="24"/>
        <end position="44"/>
    </location>
</feature>
<feature type="transmembrane region" description="Helical" evidence="6">
    <location>
        <begin position="331"/>
        <end position="349"/>
    </location>
</feature>
<feature type="transmembrane region" description="Helical" evidence="6">
    <location>
        <begin position="108"/>
        <end position="126"/>
    </location>
</feature>
<proteinExistence type="predicted"/>
<evidence type="ECO:0000313" key="8">
    <source>
        <dbReference type="Proteomes" id="UP000095751"/>
    </source>
</evidence>
<feature type="non-terminal residue" evidence="7">
    <location>
        <position position="1"/>
    </location>
</feature>
<dbReference type="PANTHER" id="PTHR10778">
    <property type="entry name" value="SOLUTE CARRIER FAMILY 35 MEMBER B"/>
    <property type="match status" value="1"/>
</dbReference>
<dbReference type="PANTHER" id="PTHR10778:SF18">
    <property type="entry name" value="SUGAR PHOSPHATE TRANSPORTER DOMAIN-CONTAINING PROTEIN"/>
    <property type="match status" value="1"/>
</dbReference>